<name>A0A8S8X6U8_9PROT</name>
<dbReference type="GO" id="GO:0016829">
    <property type="term" value="F:lyase activity"/>
    <property type="evidence" value="ECO:0007669"/>
    <property type="project" value="UniProtKB-KW"/>
</dbReference>
<keyword evidence="2" id="KW-0663">Pyridoxal phosphate</keyword>
<dbReference type="PANTHER" id="PTHR42937">
    <property type="match status" value="1"/>
</dbReference>
<dbReference type="PANTHER" id="PTHR42937:SF1">
    <property type="entry name" value="DIAMINOPROPIONATE AMMONIA-LYASE"/>
    <property type="match status" value="1"/>
</dbReference>
<evidence type="ECO:0000313" key="5">
    <source>
        <dbReference type="Proteomes" id="UP000681075"/>
    </source>
</evidence>
<reference evidence="4" key="1">
    <citation type="submission" date="2021-02" db="EMBL/GenBank/DDBJ databases">
        <title>Genome sequence of Rhodospirillales sp. strain TMPK1 isolated from soil.</title>
        <authorList>
            <person name="Nakai R."/>
            <person name="Kusada H."/>
            <person name="Tamaki H."/>
        </authorList>
    </citation>
    <scope>NUCLEOTIDE SEQUENCE</scope>
    <source>
        <strain evidence="4">TMPK1</strain>
    </source>
</reference>
<gene>
    <name evidence="4" type="ORF">TMPK1_13150</name>
</gene>
<proteinExistence type="predicted"/>
<dbReference type="InterPro" id="IPR001926">
    <property type="entry name" value="TrpB-like_PALP"/>
</dbReference>
<organism evidence="4 5">
    <name type="scientific">Roseiterribacter gracilis</name>
    <dbReference type="NCBI Taxonomy" id="2812848"/>
    <lineage>
        <taxon>Bacteria</taxon>
        <taxon>Pseudomonadati</taxon>
        <taxon>Pseudomonadota</taxon>
        <taxon>Alphaproteobacteria</taxon>
        <taxon>Rhodospirillales</taxon>
        <taxon>Roseiterribacteraceae</taxon>
        <taxon>Roseiterribacter</taxon>
    </lineage>
</organism>
<dbReference type="Gene3D" id="3.40.50.1100">
    <property type="match status" value="2"/>
</dbReference>
<dbReference type="InterPro" id="IPR036052">
    <property type="entry name" value="TrpB-like_PALP_sf"/>
</dbReference>
<keyword evidence="5" id="KW-1185">Reference proteome</keyword>
<sequence length="340" mass="35955">MFHLHQRSAVPSPFELTRHEMQDAVATLRGWAGYAATPLHRLHSFPAASAVWLKEESQRFGVGNFKPPGAAYALTRLLRERRAGTMVVTASAGNYGRSLAWAARQLDLPCTIYVGDGVSAASREAIQREGASILQVVGTYDDAVRTAAAAARGNGWTLVSDTAFDGYEEIPRFVMAGYALLLDEVETQLRPTHVFVPGGVGGLAAAVAAYYAQAGGARPRIIVVEPRASDCLLQSSIRGARAVTFGAFDTQLVPLACGEPSTLAWRILADHADAFIAITDEEAIEGAERMRAEDSHPSVGLCAGATAGALLSVLKRKEHAAALDLTGASNVLLIGTDGKS</sequence>
<evidence type="ECO:0000259" key="3">
    <source>
        <dbReference type="Pfam" id="PF00291"/>
    </source>
</evidence>
<evidence type="ECO:0000256" key="1">
    <source>
        <dbReference type="ARBA" id="ARBA00001933"/>
    </source>
</evidence>
<evidence type="ECO:0000256" key="2">
    <source>
        <dbReference type="ARBA" id="ARBA00022898"/>
    </source>
</evidence>
<evidence type="ECO:0000313" key="4">
    <source>
        <dbReference type="EMBL" id="GIL39078.1"/>
    </source>
</evidence>
<protein>
    <submittedName>
        <fullName evidence="4">PLP-dependent lyase/thiolase</fullName>
    </submittedName>
</protein>
<comment type="cofactor">
    <cofactor evidence="1">
        <name>pyridoxal 5'-phosphate</name>
        <dbReference type="ChEBI" id="CHEBI:597326"/>
    </cofactor>
</comment>
<dbReference type="EMBL" id="BOPV01000001">
    <property type="protein sequence ID" value="GIL39078.1"/>
    <property type="molecule type" value="Genomic_DNA"/>
</dbReference>
<keyword evidence="4" id="KW-0456">Lyase</keyword>
<dbReference type="Proteomes" id="UP000681075">
    <property type="component" value="Unassembled WGS sequence"/>
</dbReference>
<dbReference type="Pfam" id="PF00291">
    <property type="entry name" value="PALP"/>
    <property type="match status" value="1"/>
</dbReference>
<comment type="caution">
    <text evidence="4">The sequence shown here is derived from an EMBL/GenBank/DDBJ whole genome shotgun (WGS) entry which is preliminary data.</text>
</comment>
<dbReference type="AlphaFoldDB" id="A0A8S8X6U8"/>
<dbReference type="RefSeq" id="WP_420242177.1">
    <property type="nucleotide sequence ID" value="NZ_BOPV01000001.1"/>
</dbReference>
<accession>A0A8S8X6U8</accession>
<dbReference type="SUPFAM" id="SSF53686">
    <property type="entry name" value="Tryptophan synthase beta subunit-like PLP-dependent enzymes"/>
    <property type="match status" value="1"/>
</dbReference>
<feature type="domain" description="Tryptophan synthase beta chain-like PALP" evidence="3">
    <location>
        <begin position="33"/>
        <end position="334"/>
    </location>
</feature>